<dbReference type="RefSeq" id="XP_018039964.1">
    <property type="nucleotide sequence ID" value="XM_018186299.1"/>
</dbReference>
<dbReference type="InParanoid" id="A0A177CS60"/>
<gene>
    <name evidence="1" type="ORF">CC84DRAFT_441878</name>
</gene>
<dbReference type="Proteomes" id="UP000077069">
    <property type="component" value="Unassembled WGS sequence"/>
</dbReference>
<dbReference type="AlphaFoldDB" id="A0A177CS60"/>
<dbReference type="EMBL" id="KV441549">
    <property type="protein sequence ID" value="OAG09599.1"/>
    <property type="molecule type" value="Genomic_DNA"/>
</dbReference>
<evidence type="ECO:0000313" key="2">
    <source>
        <dbReference type="Proteomes" id="UP000077069"/>
    </source>
</evidence>
<protein>
    <submittedName>
        <fullName evidence="1">Uncharacterized protein</fullName>
    </submittedName>
</protein>
<evidence type="ECO:0000313" key="1">
    <source>
        <dbReference type="EMBL" id="OAG09599.1"/>
    </source>
</evidence>
<reference evidence="1 2" key="1">
    <citation type="submission" date="2016-05" db="EMBL/GenBank/DDBJ databases">
        <title>Comparative analysis of secretome profiles of manganese(II)-oxidizing ascomycete fungi.</title>
        <authorList>
            <consortium name="DOE Joint Genome Institute"/>
            <person name="Zeiner C.A."/>
            <person name="Purvine S.O."/>
            <person name="Zink E.M."/>
            <person name="Wu S."/>
            <person name="Pasa-Tolic L."/>
            <person name="Chaput D.L."/>
            <person name="Haridas S."/>
            <person name="Grigoriev I.V."/>
            <person name="Santelli C.M."/>
            <person name="Hansel C.M."/>
        </authorList>
    </citation>
    <scope>NUCLEOTIDE SEQUENCE [LARGE SCALE GENOMIC DNA]</scope>
    <source>
        <strain evidence="1 2">AP3s5-JAC2a</strain>
    </source>
</reference>
<sequence length="160" mass="17060">MIAALAIYVESTIHAPQPGFLNGMAKRAVESDLDVLHGTSLQSSEQHFAMASNASRRFQKRTDETRRRGALFVALLAGGDTSVSTWILTDDRHAGRLESGIALRLGVVCGCLPTTWQRLNNHAGTLVSCPCCATSNPKVMRHQSSGLALHGICCAPFAGA</sequence>
<dbReference type="GeneID" id="28769785"/>
<organism evidence="1 2">
    <name type="scientific">Paraphaeosphaeria sporulosa</name>
    <dbReference type="NCBI Taxonomy" id="1460663"/>
    <lineage>
        <taxon>Eukaryota</taxon>
        <taxon>Fungi</taxon>
        <taxon>Dikarya</taxon>
        <taxon>Ascomycota</taxon>
        <taxon>Pezizomycotina</taxon>
        <taxon>Dothideomycetes</taxon>
        <taxon>Pleosporomycetidae</taxon>
        <taxon>Pleosporales</taxon>
        <taxon>Massarineae</taxon>
        <taxon>Didymosphaeriaceae</taxon>
        <taxon>Paraphaeosphaeria</taxon>
    </lineage>
</organism>
<keyword evidence="2" id="KW-1185">Reference proteome</keyword>
<proteinExistence type="predicted"/>
<name>A0A177CS60_9PLEO</name>
<accession>A0A177CS60</accession>